<keyword evidence="2" id="KW-1185">Reference proteome</keyword>
<dbReference type="AlphaFoldDB" id="A0A183T5Q5"/>
<organism evidence="3">
    <name type="scientific">Schistocephalus solidus</name>
    <name type="common">Tapeworm</name>
    <dbReference type="NCBI Taxonomy" id="70667"/>
    <lineage>
        <taxon>Eukaryota</taxon>
        <taxon>Metazoa</taxon>
        <taxon>Spiralia</taxon>
        <taxon>Lophotrochozoa</taxon>
        <taxon>Platyhelminthes</taxon>
        <taxon>Cestoda</taxon>
        <taxon>Eucestoda</taxon>
        <taxon>Diphyllobothriidea</taxon>
        <taxon>Diphyllobothriidae</taxon>
        <taxon>Schistocephalus</taxon>
    </lineage>
</organism>
<proteinExistence type="predicted"/>
<reference evidence="3" key="1">
    <citation type="submission" date="2016-06" db="UniProtKB">
        <authorList>
            <consortium name="WormBaseParasite"/>
        </authorList>
    </citation>
    <scope>IDENTIFICATION</scope>
</reference>
<evidence type="ECO:0000313" key="3">
    <source>
        <dbReference type="WBParaSite" id="SSLN_0001225001-mRNA-1"/>
    </source>
</evidence>
<accession>A0A183T5Q5</accession>
<protein>
    <submittedName>
        <fullName evidence="1 3">Uncharacterized protein</fullName>
    </submittedName>
</protein>
<reference evidence="1 2" key="2">
    <citation type="submission" date="2018-11" db="EMBL/GenBank/DDBJ databases">
        <authorList>
            <consortium name="Pathogen Informatics"/>
        </authorList>
    </citation>
    <scope>NUCLEOTIDE SEQUENCE [LARGE SCALE GENOMIC DNA]</scope>
    <source>
        <strain evidence="1 2">NST_G2</strain>
    </source>
</reference>
<evidence type="ECO:0000313" key="1">
    <source>
        <dbReference type="EMBL" id="VDL98188.1"/>
    </source>
</evidence>
<evidence type="ECO:0000313" key="2">
    <source>
        <dbReference type="Proteomes" id="UP000275846"/>
    </source>
</evidence>
<name>A0A183T5Q5_SCHSO</name>
<gene>
    <name evidence="1" type="ORF">SSLN_LOCUS11803</name>
</gene>
<dbReference type="Proteomes" id="UP000275846">
    <property type="component" value="Unassembled WGS sequence"/>
</dbReference>
<dbReference type="WBParaSite" id="SSLN_0001225001-mRNA-1">
    <property type="protein sequence ID" value="SSLN_0001225001-mRNA-1"/>
    <property type="gene ID" value="SSLN_0001225001"/>
</dbReference>
<sequence>MNIKKRWYAERLHVAPFDDDKCIVNVSGPEFRGRGEELKARRSSLCKTASAISPDRGSLPRSNRPERRTALVARELARYKVHIAALSETRFSEQGQLEETEIVGRLPCLTQDINDHLTSLRLSLRRDKFATSVSIEGG</sequence>
<dbReference type="EMBL" id="UYSU01036806">
    <property type="protein sequence ID" value="VDL98188.1"/>
    <property type="molecule type" value="Genomic_DNA"/>
</dbReference>